<evidence type="ECO:0000313" key="2">
    <source>
        <dbReference type="EMBL" id="NYI70859.1"/>
    </source>
</evidence>
<feature type="transmembrane region" description="Helical" evidence="1">
    <location>
        <begin position="36"/>
        <end position="57"/>
    </location>
</feature>
<dbReference type="AlphaFoldDB" id="A0A7Z0D8F7"/>
<gene>
    <name evidence="2" type="ORF">GGQ54_001419</name>
</gene>
<evidence type="ECO:0000313" key="3">
    <source>
        <dbReference type="Proteomes" id="UP000527616"/>
    </source>
</evidence>
<keyword evidence="3" id="KW-1185">Reference proteome</keyword>
<reference evidence="2 3" key="1">
    <citation type="submission" date="2020-07" db="EMBL/GenBank/DDBJ databases">
        <title>Sequencing the genomes of 1000 actinobacteria strains.</title>
        <authorList>
            <person name="Klenk H.-P."/>
        </authorList>
    </citation>
    <scope>NUCLEOTIDE SEQUENCE [LARGE SCALE GENOMIC DNA]</scope>
    <source>
        <strain evidence="2 3">DSM 103164</strain>
    </source>
</reference>
<dbReference type="RefSeq" id="WP_179444761.1">
    <property type="nucleotide sequence ID" value="NZ_JACBZS010000001.1"/>
</dbReference>
<evidence type="ECO:0000256" key="1">
    <source>
        <dbReference type="SAM" id="Phobius"/>
    </source>
</evidence>
<proteinExistence type="predicted"/>
<comment type="caution">
    <text evidence="2">The sequence shown here is derived from an EMBL/GenBank/DDBJ whole genome shotgun (WGS) entry which is preliminary data.</text>
</comment>
<name>A0A7Z0D8F7_9ACTN</name>
<keyword evidence="1" id="KW-1133">Transmembrane helix</keyword>
<protein>
    <submittedName>
        <fullName evidence="2">Uncharacterized protein</fullName>
    </submittedName>
</protein>
<organism evidence="2 3">
    <name type="scientific">Naumannella cuiyingiana</name>
    <dbReference type="NCBI Taxonomy" id="1347891"/>
    <lineage>
        <taxon>Bacteria</taxon>
        <taxon>Bacillati</taxon>
        <taxon>Actinomycetota</taxon>
        <taxon>Actinomycetes</taxon>
        <taxon>Propionibacteriales</taxon>
        <taxon>Propionibacteriaceae</taxon>
        <taxon>Naumannella</taxon>
    </lineage>
</organism>
<accession>A0A7Z0D8F7</accession>
<dbReference type="Proteomes" id="UP000527616">
    <property type="component" value="Unassembled WGS sequence"/>
</dbReference>
<keyword evidence="1" id="KW-0812">Transmembrane</keyword>
<sequence length="82" mass="8688">MSNITNLMITLYAWNASAVQSAAHRLRQRREAGQGALEYVGMVAVAALIVIAIIGMVGQFDIGGLISTAIAKVKEATGWEAK</sequence>
<dbReference type="EMBL" id="JACBZS010000001">
    <property type="protein sequence ID" value="NYI70859.1"/>
    <property type="molecule type" value="Genomic_DNA"/>
</dbReference>
<keyword evidence="1" id="KW-0472">Membrane</keyword>